<feature type="transmembrane region" description="Helical" evidence="8">
    <location>
        <begin position="142"/>
        <end position="168"/>
    </location>
</feature>
<keyword evidence="7 8" id="KW-0472">Membrane</keyword>
<dbReference type="OrthoDB" id="9805884at2"/>
<proteinExistence type="inferred from homology"/>
<dbReference type="Pfam" id="PF12911">
    <property type="entry name" value="OppC_N"/>
    <property type="match status" value="1"/>
</dbReference>
<dbReference type="NCBIfam" id="NF011596">
    <property type="entry name" value="PRK15021.1"/>
    <property type="match status" value="1"/>
</dbReference>
<dbReference type="Pfam" id="PF00528">
    <property type="entry name" value="BPD_transp_1"/>
    <property type="match status" value="1"/>
</dbReference>
<dbReference type="FunFam" id="1.10.3720.10:FF:000005">
    <property type="entry name" value="Microcin C ABC transporter permease"/>
    <property type="match status" value="1"/>
</dbReference>
<keyword evidence="4" id="KW-0997">Cell inner membrane</keyword>
<dbReference type="GO" id="GO:0005886">
    <property type="term" value="C:plasma membrane"/>
    <property type="evidence" value="ECO:0007669"/>
    <property type="project" value="UniProtKB-SubCell"/>
</dbReference>
<feature type="transmembrane region" description="Helical" evidence="8">
    <location>
        <begin position="21"/>
        <end position="42"/>
    </location>
</feature>
<sequence>MSRLSPVNQARWARFRQNRRGYWSLWIFVVIFILCLGSELLANDKPLLVRYQGHTFLPLLVNYSETDFGGPLASAADYQDPWLKSRIDQQGWAIWAPIRFGDGSINFASTVPFPAPPSVHNWLGTDANGGDVLARLLYGTRISLLFGMMLTLISSIIGVVVGACQGYYGGRIDLWGQRFIEVWSGMPTLFLIILLSSVIQPGFWWLLAITVLFGWMQLVGVVRAEFLRTRNFDYIRAAQALGVSDRKIISRHMLPNAMVATLTYLPFILCGSITTLTSLDFLGFGLPLGSPSLGELLLQGKNNLQAPWLGITAFLTLAILLSLLIFIGEAVRDAFDPSKVH</sequence>
<dbReference type="PROSITE" id="PS50928">
    <property type="entry name" value="ABC_TM1"/>
    <property type="match status" value="1"/>
</dbReference>
<dbReference type="CDD" id="cd06261">
    <property type="entry name" value="TM_PBP2"/>
    <property type="match status" value="1"/>
</dbReference>
<feature type="transmembrane region" description="Helical" evidence="8">
    <location>
        <begin position="306"/>
        <end position="327"/>
    </location>
</feature>
<keyword evidence="3" id="KW-1003">Cell membrane</keyword>
<keyword evidence="2 8" id="KW-0813">Transport</keyword>
<name>A0A014PW81_9GAMM</name>
<dbReference type="InterPro" id="IPR035906">
    <property type="entry name" value="MetI-like_sf"/>
</dbReference>
<evidence type="ECO:0000256" key="4">
    <source>
        <dbReference type="ARBA" id="ARBA00022519"/>
    </source>
</evidence>
<dbReference type="PATRIC" id="fig|69222.5.peg.2623"/>
<dbReference type="PANTHER" id="PTHR30325:SF0">
    <property type="entry name" value="INNER MEMBRANE ABC TRANSPORTER PERMEASE PROTEIN YEJE"/>
    <property type="match status" value="1"/>
</dbReference>
<evidence type="ECO:0000256" key="8">
    <source>
        <dbReference type="RuleBase" id="RU363032"/>
    </source>
</evidence>
<dbReference type="AlphaFoldDB" id="A0A014PW81"/>
<reference evidence="10 11" key="1">
    <citation type="submission" date="2014-02" db="EMBL/GenBank/DDBJ databases">
        <title>Draft genome of Erwinia mallotivora strain BT-MARDI, a papaya dieback pathogen.</title>
        <authorList>
            <person name="Redzuan R."/>
            <person name="Abu Bakar N."/>
            <person name="Badrun R."/>
            <person name="Mohd Raih M.F."/>
            <person name="Rozano L."/>
            <person name="Mat Amin N."/>
        </authorList>
    </citation>
    <scope>NUCLEOTIDE SEQUENCE [LARGE SCALE GENOMIC DNA]</scope>
    <source>
        <strain evidence="10 11">BT-MARDI</strain>
    </source>
</reference>
<evidence type="ECO:0000256" key="5">
    <source>
        <dbReference type="ARBA" id="ARBA00022692"/>
    </source>
</evidence>
<feature type="transmembrane region" description="Helical" evidence="8">
    <location>
        <begin position="180"/>
        <end position="199"/>
    </location>
</feature>
<comment type="caution">
    <text evidence="10">The sequence shown here is derived from an EMBL/GenBank/DDBJ whole genome shotgun (WGS) entry which is preliminary data.</text>
</comment>
<organism evidence="10 11">
    <name type="scientific">Erwinia mallotivora</name>
    <dbReference type="NCBI Taxonomy" id="69222"/>
    <lineage>
        <taxon>Bacteria</taxon>
        <taxon>Pseudomonadati</taxon>
        <taxon>Pseudomonadota</taxon>
        <taxon>Gammaproteobacteria</taxon>
        <taxon>Enterobacterales</taxon>
        <taxon>Erwiniaceae</taxon>
        <taxon>Erwinia</taxon>
    </lineage>
</organism>
<dbReference type="RefSeq" id="WP_034937961.1">
    <property type="nucleotide sequence ID" value="NZ_JFHN01000051.1"/>
</dbReference>
<dbReference type="Proteomes" id="UP000019918">
    <property type="component" value="Unassembled WGS sequence"/>
</dbReference>
<protein>
    <submittedName>
        <fullName evidence="10">Microcin ABC transporter permease</fullName>
    </submittedName>
</protein>
<keyword evidence="11" id="KW-1185">Reference proteome</keyword>
<dbReference type="EMBL" id="JFHN01000051">
    <property type="protein sequence ID" value="EXU75132.1"/>
    <property type="molecule type" value="Genomic_DNA"/>
</dbReference>
<dbReference type="Gene3D" id="1.10.3720.10">
    <property type="entry name" value="MetI-like"/>
    <property type="match status" value="1"/>
</dbReference>
<accession>A0A014PW81</accession>
<keyword evidence="5 8" id="KW-0812">Transmembrane</keyword>
<evidence type="ECO:0000256" key="2">
    <source>
        <dbReference type="ARBA" id="ARBA00022448"/>
    </source>
</evidence>
<keyword evidence="6 8" id="KW-1133">Transmembrane helix</keyword>
<dbReference type="GO" id="GO:0055085">
    <property type="term" value="P:transmembrane transport"/>
    <property type="evidence" value="ECO:0007669"/>
    <property type="project" value="InterPro"/>
</dbReference>
<dbReference type="GO" id="GO:0042884">
    <property type="term" value="P:microcin transport"/>
    <property type="evidence" value="ECO:0007669"/>
    <property type="project" value="TreeGrafter"/>
</dbReference>
<feature type="transmembrane region" description="Helical" evidence="8">
    <location>
        <begin position="257"/>
        <end position="286"/>
    </location>
</feature>
<evidence type="ECO:0000313" key="10">
    <source>
        <dbReference type="EMBL" id="EXU75132.1"/>
    </source>
</evidence>
<dbReference type="SUPFAM" id="SSF161098">
    <property type="entry name" value="MetI-like"/>
    <property type="match status" value="1"/>
</dbReference>
<evidence type="ECO:0000256" key="1">
    <source>
        <dbReference type="ARBA" id="ARBA00004429"/>
    </source>
</evidence>
<dbReference type="PANTHER" id="PTHR30325">
    <property type="entry name" value="MEMBRANE COMPONENT OF ABC TRANSPORTER"/>
    <property type="match status" value="1"/>
</dbReference>
<comment type="similarity">
    <text evidence="8">Belongs to the binding-protein-dependent transport system permease family.</text>
</comment>
<feature type="transmembrane region" description="Helical" evidence="8">
    <location>
        <begin position="205"/>
        <end position="226"/>
    </location>
</feature>
<gene>
    <name evidence="10" type="ORF">BG55_12735</name>
</gene>
<evidence type="ECO:0000256" key="3">
    <source>
        <dbReference type="ARBA" id="ARBA00022475"/>
    </source>
</evidence>
<comment type="subcellular location">
    <subcellularLocation>
        <location evidence="1">Cell inner membrane</location>
        <topology evidence="1">Multi-pass membrane protein</topology>
    </subcellularLocation>
    <subcellularLocation>
        <location evidence="8">Cell membrane</location>
        <topology evidence="8">Multi-pass membrane protein</topology>
    </subcellularLocation>
</comment>
<evidence type="ECO:0000256" key="6">
    <source>
        <dbReference type="ARBA" id="ARBA00022989"/>
    </source>
</evidence>
<evidence type="ECO:0000256" key="7">
    <source>
        <dbReference type="ARBA" id="ARBA00023136"/>
    </source>
</evidence>
<dbReference type="InterPro" id="IPR025966">
    <property type="entry name" value="OppC_N"/>
</dbReference>
<evidence type="ECO:0000313" key="11">
    <source>
        <dbReference type="Proteomes" id="UP000019918"/>
    </source>
</evidence>
<feature type="domain" description="ABC transmembrane type-1" evidence="9">
    <location>
        <begin position="140"/>
        <end position="332"/>
    </location>
</feature>
<dbReference type="STRING" id="69222.BG55_12735"/>
<evidence type="ECO:0000259" key="9">
    <source>
        <dbReference type="PROSITE" id="PS50928"/>
    </source>
</evidence>
<dbReference type="InterPro" id="IPR000515">
    <property type="entry name" value="MetI-like"/>
</dbReference>